<dbReference type="EMBL" id="JENY01000027">
    <property type="protein sequence ID" value="EXL03062.1"/>
    <property type="molecule type" value="Genomic_DNA"/>
</dbReference>
<evidence type="ECO:0000313" key="5">
    <source>
        <dbReference type="Proteomes" id="UP000019849"/>
    </source>
</evidence>
<dbReference type="PATRIC" id="fig|69279.3.peg.3781"/>
<dbReference type="STRING" id="69279.BG36_13445"/>
<dbReference type="AlphaFoldDB" id="A0A011TGK7"/>
<dbReference type="Gene3D" id="3.40.640.10">
    <property type="entry name" value="Type I PLP-dependent aspartate aminotransferase-like (Major domain)"/>
    <property type="match status" value="1"/>
</dbReference>
<dbReference type="InterPro" id="IPR015421">
    <property type="entry name" value="PyrdxlP-dep_Trfase_major"/>
</dbReference>
<dbReference type="InterPro" id="IPR015424">
    <property type="entry name" value="PyrdxlP-dep_Trfase"/>
</dbReference>
<dbReference type="SUPFAM" id="SSF53383">
    <property type="entry name" value="PLP-dependent transferases"/>
    <property type="match status" value="1"/>
</dbReference>
<protein>
    <submittedName>
        <fullName evidence="4">Glutamate-1-semialdehyde 2,1-aminomutase</fullName>
    </submittedName>
</protein>
<dbReference type="Pfam" id="PF00202">
    <property type="entry name" value="Aminotran_3"/>
    <property type="match status" value="1"/>
</dbReference>
<comment type="similarity">
    <text evidence="3">Belongs to the class-III pyridoxal-phosphate-dependent aminotransferase family.</text>
</comment>
<sequence length="439" mass="47731">MSADLYSTVERQRQFIAGGTMSLNRAINPAKLFVRASGAYLYDADGKEYIDYHAGFAPYLFGHGDAEVDEAVIAAIRSGASLIGAGTMPWEAEIAEMLVECVPGIEQLQLTSTGSEAVGYALRLARAHTGRDVVVVMQGGYNGCFDYVSYNLMDPRPFVENHKDGEEYPLSVTTAGVPRVIDQTVRAIEFNDLAAAEKVLAKGDVAAIILEPILQNIGIVKPLPGYLEGLRALCDKYGTVLIFDEVKTGFRHALGGYQALSGVTPDLCTFGKAVANGYPMGVIGGKREIMALCAHPDPARRVAVAGTYNGHPVNVAAAKACLTRLKTREKEVYGELERLGARLEAGLKSVFEKRNYPTTIVRQGSAFAVYFMDHAPVSWRDVVMNNDMERDITYRRALIENGVFHFPVVTKQGSISLAHTDADIDRTIEITEKVVNSLA</sequence>
<proteinExistence type="inferred from homology"/>
<name>A0A011TGK7_9HYPH</name>
<dbReference type="GO" id="GO:0030170">
    <property type="term" value="F:pyridoxal phosphate binding"/>
    <property type="evidence" value="ECO:0007669"/>
    <property type="project" value="InterPro"/>
</dbReference>
<evidence type="ECO:0000256" key="3">
    <source>
        <dbReference type="RuleBase" id="RU003560"/>
    </source>
</evidence>
<dbReference type="InterPro" id="IPR015422">
    <property type="entry name" value="PyrdxlP-dep_Trfase_small"/>
</dbReference>
<dbReference type="Proteomes" id="UP000019849">
    <property type="component" value="Unassembled WGS sequence"/>
</dbReference>
<evidence type="ECO:0000256" key="2">
    <source>
        <dbReference type="ARBA" id="ARBA00022898"/>
    </source>
</evidence>
<dbReference type="Gene3D" id="3.90.1150.10">
    <property type="entry name" value="Aspartate Aminotransferase, domain 1"/>
    <property type="match status" value="1"/>
</dbReference>
<evidence type="ECO:0000313" key="4">
    <source>
        <dbReference type="EMBL" id="EXL03062.1"/>
    </source>
</evidence>
<keyword evidence="2 3" id="KW-0663">Pyridoxal phosphate</keyword>
<evidence type="ECO:0000256" key="1">
    <source>
        <dbReference type="ARBA" id="ARBA00001933"/>
    </source>
</evidence>
<reference evidence="4 5" key="1">
    <citation type="submission" date="2014-02" db="EMBL/GenBank/DDBJ databases">
        <title>Aquamicrobium defluvii Genome sequencing.</title>
        <authorList>
            <person name="Wang X."/>
        </authorList>
    </citation>
    <scope>NUCLEOTIDE SEQUENCE [LARGE SCALE GENOMIC DNA]</scope>
    <source>
        <strain evidence="4 5">W13Z1</strain>
    </source>
</reference>
<gene>
    <name evidence="4" type="ORF">BG36_13445</name>
</gene>
<dbReference type="PANTHER" id="PTHR43713">
    <property type="entry name" value="GLUTAMATE-1-SEMIALDEHYDE 2,1-AMINOMUTASE"/>
    <property type="match status" value="1"/>
</dbReference>
<dbReference type="PANTHER" id="PTHR43713:SF3">
    <property type="entry name" value="GLUTAMATE-1-SEMIALDEHYDE 2,1-AMINOMUTASE 1, CHLOROPLASTIC-RELATED"/>
    <property type="match status" value="1"/>
</dbReference>
<comment type="caution">
    <text evidence="4">The sequence shown here is derived from an EMBL/GenBank/DDBJ whole genome shotgun (WGS) entry which is preliminary data.</text>
</comment>
<organism evidence="4 5">
    <name type="scientific">Aquamicrobium defluvii</name>
    <dbReference type="NCBI Taxonomy" id="69279"/>
    <lineage>
        <taxon>Bacteria</taxon>
        <taxon>Pseudomonadati</taxon>
        <taxon>Pseudomonadota</taxon>
        <taxon>Alphaproteobacteria</taxon>
        <taxon>Hyphomicrobiales</taxon>
        <taxon>Phyllobacteriaceae</taxon>
        <taxon>Aquamicrobium</taxon>
    </lineage>
</organism>
<dbReference type="CDD" id="cd00610">
    <property type="entry name" value="OAT_like"/>
    <property type="match status" value="1"/>
</dbReference>
<dbReference type="GO" id="GO:0008483">
    <property type="term" value="F:transaminase activity"/>
    <property type="evidence" value="ECO:0007669"/>
    <property type="project" value="InterPro"/>
</dbReference>
<dbReference type="RefSeq" id="WP_051520710.1">
    <property type="nucleotide sequence ID" value="NZ_KK073899.1"/>
</dbReference>
<accession>A0A011TGK7</accession>
<comment type="cofactor">
    <cofactor evidence="1">
        <name>pyridoxal 5'-phosphate</name>
        <dbReference type="ChEBI" id="CHEBI:597326"/>
    </cofactor>
</comment>
<dbReference type="InterPro" id="IPR005814">
    <property type="entry name" value="Aminotrans_3"/>
</dbReference>
<dbReference type="eggNOG" id="COG0001">
    <property type="taxonomic scope" value="Bacteria"/>
</dbReference>
<dbReference type="HOGENOM" id="CLU_016922_1_5_5"/>